<dbReference type="RefSeq" id="WP_053237070.1">
    <property type="nucleotide sequence ID" value="NZ_CP011125.1"/>
</dbReference>
<keyword evidence="1" id="KW-1133">Transmembrane helix</keyword>
<keyword evidence="1" id="KW-0812">Transmembrane</keyword>
<evidence type="ECO:0000313" key="3">
    <source>
        <dbReference type="EMBL" id="AKF10073.1"/>
    </source>
</evidence>
<dbReference type="PANTHER" id="PTHR42736:SF1">
    <property type="entry name" value="PROTEIN-GLUTAMINE GAMMA-GLUTAMYLTRANSFERASE"/>
    <property type="match status" value="1"/>
</dbReference>
<reference evidence="3 4" key="1">
    <citation type="submission" date="2015-03" db="EMBL/GenBank/DDBJ databases">
        <title>Genome assembly of Sandaracinus amylolyticus DSM 53668.</title>
        <authorList>
            <person name="Sharma G."/>
            <person name="Subramanian S."/>
        </authorList>
    </citation>
    <scope>NUCLEOTIDE SEQUENCE [LARGE SCALE GENOMIC DNA]</scope>
    <source>
        <strain evidence="3 4">DSM 53668</strain>
    </source>
</reference>
<organism evidence="3 4">
    <name type="scientific">Sandaracinus amylolyticus</name>
    <dbReference type="NCBI Taxonomy" id="927083"/>
    <lineage>
        <taxon>Bacteria</taxon>
        <taxon>Pseudomonadati</taxon>
        <taxon>Myxococcota</taxon>
        <taxon>Polyangia</taxon>
        <taxon>Polyangiales</taxon>
        <taxon>Sandaracinaceae</taxon>
        <taxon>Sandaracinus</taxon>
    </lineage>
</organism>
<dbReference type="Proteomes" id="UP000034883">
    <property type="component" value="Chromosome"/>
</dbReference>
<dbReference type="Pfam" id="PF11992">
    <property type="entry name" value="TgpA_N"/>
    <property type="match status" value="1"/>
</dbReference>
<evidence type="ECO:0000259" key="2">
    <source>
        <dbReference type="SMART" id="SM00460"/>
    </source>
</evidence>
<dbReference type="SMART" id="SM00460">
    <property type="entry name" value="TGc"/>
    <property type="match status" value="1"/>
</dbReference>
<dbReference type="Pfam" id="PF13559">
    <property type="entry name" value="DUF4129"/>
    <property type="match status" value="1"/>
</dbReference>
<feature type="transmembrane region" description="Helical" evidence="1">
    <location>
        <begin position="601"/>
        <end position="621"/>
    </location>
</feature>
<dbReference type="KEGG" id="samy:DB32_007222"/>
<feature type="transmembrane region" description="Helical" evidence="1">
    <location>
        <begin position="58"/>
        <end position="77"/>
    </location>
</feature>
<evidence type="ECO:0000313" key="4">
    <source>
        <dbReference type="Proteomes" id="UP000034883"/>
    </source>
</evidence>
<dbReference type="PANTHER" id="PTHR42736">
    <property type="entry name" value="PROTEIN-GLUTAMINE GAMMA-GLUTAMYLTRANSFERASE"/>
    <property type="match status" value="1"/>
</dbReference>
<feature type="transmembrane region" description="Helical" evidence="1">
    <location>
        <begin position="131"/>
        <end position="149"/>
    </location>
</feature>
<dbReference type="InterPro" id="IPR002931">
    <property type="entry name" value="Transglutaminase-like"/>
</dbReference>
<keyword evidence="1" id="KW-0472">Membrane</keyword>
<dbReference type="EMBL" id="CP011125">
    <property type="protein sequence ID" value="AKF10073.1"/>
    <property type="molecule type" value="Genomic_DNA"/>
</dbReference>
<feature type="domain" description="Transglutaminase-like" evidence="2">
    <location>
        <begin position="450"/>
        <end position="521"/>
    </location>
</feature>
<gene>
    <name evidence="3" type="ORF">DB32_007222</name>
</gene>
<sequence length="718" mass="79165">MSFAALHKHVTYMMAGLGLAALFLGGELSFFVQAVIVAGFVASVFVEGPRLHQPGWQRGWNVALLVLFALAIVRGVLGEPLLPLALELTAALQISRLCNRRSAAEHQQIAMLAFLQLCAATVLSTELTYGIAFLGFVVVAPWMLALTHLRSEIEGHYPGDPDPGRAADVRRVLASRRVVGPSFLLGTAALSLPLFVMTAALFVLFPRVGLGMLSFGRGSPTHVAGFGGDVELGQVGLVRDDPTVVMRVVPPGIGAGITPPARAAIRMRGTSFDRYDGRRWSRSLRDPRAVRRYDDYYPIERVPDLDRDLPFEIVLDHLDDPVVFLPDRAVAVQIPGRLTTGIEVGRRLTLEPGLDIRYEADDGLGLRYRAWVAAPGSRREDPEPLDVASAAPYLQVPAGHERVAHLAREWTEGATSDRDRAERIQEHLRAMRYSLDMQDPGTRLPLDAFLFEWRAGHCEYFSTAMAIMLRSLGVPTRNATGFLGGRWNAWGRWYAITNGDAHSWVEVWLEGEGWVTFDPTPPSRGEVDFARGLLDELSAMIDALRTSWESDVIGYDLRAQRSLARRLSRWLRELGASSPSGGARISPDEPTRARAGAPLPWTRVLAISGIVLAFGALAVMLRRRRGAQARGPQVPENAREVVALYRALERALETLGRARPLDRTPREHAALLEAEGFVHAAIVREVTERYLSVRFGGETLDPSELAQLREKLRDVKPS</sequence>
<feature type="transmembrane region" description="Helical" evidence="1">
    <location>
        <begin position="183"/>
        <end position="205"/>
    </location>
</feature>
<dbReference type="Gene3D" id="3.10.620.30">
    <property type="match status" value="1"/>
</dbReference>
<protein>
    <submittedName>
        <fullName evidence="3">Transglutaminase-like enzyme</fullName>
    </submittedName>
</protein>
<dbReference type="Pfam" id="PF01841">
    <property type="entry name" value="Transglut_core"/>
    <property type="match status" value="1"/>
</dbReference>
<keyword evidence="4" id="KW-1185">Reference proteome</keyword>
<dbReference type="SUPFAM" id="SSF54001">
    <property type="entry name" value="Cysteine proteinases"/>
    <property type="match status" value="1"/>
</dbReference>
<accession>A0A0F6W8G2</accession>
<dbReference type="OrthoDB" id="9804872at2"/>
<dbReference type="InterPro" id="IPR025403">
    <property type="entry name" value="TgpA-like_C"/>
</dbReference>
<dbReference type="STRING" id="927083.DB32_007222"/>
<dbReference type="InterPro" id="IPR038765">
    <property type="entry name" value="Papain-like_cys_pep_sf"/>
</dbReference>
<dbReference type="InterPro" id="IPR021878">
    <property type="entry name" value="TgpA_N"/>
</dbReference>
<evidence type="ECO:0000256" key="1">
    <source>
        <dbReference type="SAM" id="Phobius"/>
    </source>
</evidence>
<dbReference type="AlphaFoldDB" id="A0A0F6W8G2"/>
<dbReference type="InterPro" id="IPR052901">
    <property type="entry name" value="Bact_TGase-like"/>
</dbReference>
<name>A0A0F6W8G2_9BACT</name>
<proteinExistence type="predicted"/>